<keyword evidence="2" id="KW-0472">Membrane</keyword>
<dbReference type="AlphaFoldDB" id="A0A376CLH6"/>
<protein>
    <submittedName>
        <fullName evidence="3">Uncharacterized protein</fullName>
    </submittedName>
</protein>
<name>A0A376CLH6_9CORY</name>
<feature type="region of interest" description="Disordered" evidence="1">
    <location>
        <begin position="54"/>
        <end position="78"/>
    </location>
</feature>
<dbReference type="Proteomes" id="UP000254467">
    <property type="component" value="Unassembled WGS sequence"/>
</dbReference>
<accession>A0A376CLH6</accession>
<organism evidence="3 4">
    <name type="scientific">Corynebacterium pilosum</name>
    <dbReference type="NCBI Taxonomy" id="35756"/>
    <lineage>
        <taxon>Bacteria</taxon>
        <taxon>Bacillati</taxon>
        <taxon>Actinomycetota</taxon>
        <taxon>Actinomycetes</taxon>
        <taxon>Mycobacteriales</taxon>
        <taxon>Corynebacteriaceae</taxon>
        <taxon>Corynebacterium</taxon>
    </lineage>
</organism>
<evidence type="ECO:0000256" key="1">
    <source>
        <dbReference type="SAM" id="MobiDB-lite"/>
    </source>
</evidence>
<reference evidence="3 4" key="1">
    <citation type="submission" date="2018-06" db="EMBL/GenBank/DDBJ databases">
        <authorList>
            <consortium name="Pathogen Informatics"/>
            <person name="Doyle S."/>
        </authorList>
    </citation>
    <scope>NUCLEOTIDE SEQUENCE [LARGE SCALE GENOMIC DNA]</scope>
    <source>
        <strain evidence="3 4">NCTC11862</strain>
    </source>
</reference>
<gene>
    <name evidence="3" type="ORF">NCTC11862_00844</name>
</gene>
<sequence length="78" mass="8143">MPTTSVIGIVVALISINILRAHTELSTPLTWLIAIGAAVLAAVVFVFIMGALGKYSPTSNKGEDEHIPGNSKVGEPRS</sequence>
<keyword evidence="4" id="KW-1185">Reference proteome</keyword>
<proteinExistence type="predicted"/>
<dbReference type="EMBL" id="UFXQ01000001">
    <property type="protein sequence ID" value="STC69067.1"/>
    <property type="molecule type" value="Genomic_DNA"/>
</dbReference>
<keyword evidence="2" id="KW-1133">Transmembrane helix</keyword>
<evidence type="ECO:0000313" key="3">
    <source>
        <dbReference type="EMBL" id="STC69067.1"/>
    </source>
</evidence>
<keyword evidence="2" id="KW-0812">Transmembrane</keyword>
<evidence type="ECO:0000256" key="2">
    <source>
        <dbReference type="SAM" id="Phobius"/>
    </source>
</evidence>
<evidence type="ECO:0000313" key="4">
    <source>
        <dbReference type="Proteomes" id="UP000254467"/>
    </source>
</evidence>
<feature type="transmembrane region" description="Helical" evidence="2">
    <location>
        <begin position="31"/>
        <end position="52"/>
    </location>
</feature>